<keyword evidence="1 8" id="KW-0963">Cytoplasm</keyword>
<dbReference type="GO" id="GO:0003723">
    <property type="term" value="F:RNA binding"/>
    <property type="evidence" value="ECO:0007669"/>
    <property type="project" value="InterPro"/>
</dbReference>
<evidence type="ECO:0000313" key="11">
    <source>
        <dbReference type="Proteomes" id="UP000196581"/>
    </source>
</evidence>
<dbReference type="HAMAP" id="MF_00456">
    <property type="entry name" value="ProB"/>
    <property type="match status" value="1"/>
</dbReference>
<comment type="function">
    <text evidence="8">Catalyzes the transfer of a phosphate group to glutamate to form L-glutamate 5-phosphate.</text>
</comment>
<comment type="similarity">
    <text evidence="8">Belongs to the glutamate 5-kinase family.</text>
</comment>
<feature type="binding site" evidence="8">
    <location>
        <begin position="221"/>
        <end position="227"/>
    </location>
    <ligand>
        <name>ATP</name>
        <dbReference type="ChEBI" id="CHEBI:30616"/>
    </ligand>
</feature>
<proteinExistence type="inferred from homology"/>
<dbReference type="InterPro" id="IPR041739">
    <property type="entry name" value="G5K_ProB"/>
</dbReference>
<feature type="domain" description="PUA" evidence="9">
    <location>
        <begin position="284"/>
        <end position="367"/>
    </location>
</feature>
<dbReference type="InterPro" id="IPR036974">
    <property type="entry name" value="PUA_sf"/>
</dbReference>
<dbReference type="InterPro" id="IPR015947">
    <property type="entry name" value="PUA-like_sf"/>
</dbReference>
<dbReference type="CDD" id="cd04242">
    <property type="entry name" value="AAK_G5K_ProB"/>
    <property type="match status" value="1"/>
</dbReference>
<keyword evidence="2 8" id="KW-0028">Amino-acid biosynthesis</keyword>
<dbReference type="PANTHER" id="PTHR43654:SF1">
    <property type="entry name" value="ISOPENTENYL PHOSPHATE KINASE"/>
    <property type="match status" value="1"/>
</dbReference>
<evidence type="ECO:0000256" key="3">
    <source>
        <dbReference type="ARBA" id="ARBA00022650"/>
    </source>
</evidence>
<dbReference type="RefSeq" id="WP_087006067.1">
    <property type="nucleotide sequence ID" value="NZ_FWFF01000008.1"/>
</dbReference>
<dbReference type="NCBIfam" id="TIGR01027">
    <property type="entry name" value="proB"/>
    <property type="match status" value="1"/>
</dbReference>
<dbReference type="SUPFAM" id="SSF88697">
    <property type="entry name" value="PUA domain-like"/>
    <property type="match status" value="1"/>
</dbReference>
<keyword evidence="5 8" id="KW-0547">Nucleotide-binding</keyword>
<dbReference type="Gene3D" id="2.30.130.10">
    <property type="entry name" value="PUA domain"/>
    <property type="match status" value="1"/>
</dbReference>
<sequence>MITEALTRAQVGDAKRIVVKIGSSSLTTMADGLDHDRLRRVADVLGAERAAGREVVLVSSGAVAAGLDPMGISRRPKDQATKQAAAGVGQSLLMAAYTQALAAHRLVPAQVLLTADDLIHRAKYRNAQRAVERMLALGIFPIVNENDAVVSHGVRFGDNDRLSALVAHLIHAEALVLLSDVDALCTAPPGTPGSERVPFISGPGHLDELSIGGTGAAGTGTGGMVTKVQAATMAADSGIATILTSADRVAEAVAGDDVGTAFGVTHRRRSTRLLWLAHLAQKHGTVHVDEGAARAVSERGRSLLAVGVTGADGGFDAGDPVDVRGPNGALVARGIANFAEDELPAMIGKSSEELGNTLGADYRREVIHRNDMVLTDAVFEQGEQ</sequence>
<keyword evidence="11" id="KW-1185">Reference proteome</keyword>
<dbReference type="EMBL" id="FWFF01000008">
    <property type="protein sequence ID" value="SLM96379.1"/>
    <property type="molecule type" value="Genomic_DNA"/>
</dbReference>
<dbReference type="SMART" id="SM00359">
    <property type="entry name" value="PUA"/>
    <property type="match status" value="1"/>
</dbReference>
<dbReference type="GO" id="GO:0005829">
    <property type="term" value="C:cytosol"/>
    <property type="evidence" value="ECO:0007669"/>
    <property type="project" value="TreeGrafter"/>
</dbReference>
<dbReference type="AlphaFoldDB" id="A0A1X6XB64"/>
<dbReference type="InterPro" id="IPR002478">
    <property type="entry name" value="PUA"/>
</dbReference>
<comment type="catalytic activity">
    <reaction evidence="8">
        <text>L-glutamate + ATP = L-glutamyl 5-phosphate + ADP</text>
        <dbReference type="Rhea" id="RHEA:14877"/>
        <dbReference type="ChEBI" id="CHEBI:29985"/>
        <dbReference type="ChEBI" id="CHEBI:30616"/>
        <dbReference type="ChEBI" id="CHEBI:58274"/>
        <dbReference type="ChEBI" id="CHEBI:456216"/>
        <dbReference type="EC" id="2.7.2.11"/>
    </reaction>
</comment>
<dbReference type="CDD" id="cd21157">
    <property type="entry name" value="PUA_G5K"/>
    <property type="match status" value="1"/>
</dbReference>
<dbReference type="InterPro" id="IPR019797">
    <property type="entry name" value="Glutamate_5-kinase_CS"/>
</dbReference>
<dbReference type="GO" id="GO:0005524">
    <property type="term" value="F:ATP binding"/>
    <property type="evidence" value="ECO:0007669"/>
    <property type="project" value="UniProtKB-KW"/>
</dbReference>
<gene>
    <name evidence="8" type="primary">proB</name>
    <name evidence="10" type="ORF">FM105_05750</name>
</gene>
<dbReference type="InterPro" id="IPR036393">
    <property type="entry name" value="AceGlu_kinase-like_sf"/>
</dbReference>
<keyword evidence="6 8" id="KW-0418">Kinase</keyword>
<feature type="binding site" evidence="8">
    <location>
        <begin position="179"/>
        <end position="180"/>
    </location>
    <ligand>
        <name>ATP</name>
        <dbReference type="ChEBI" id="CHEBI:30616"/>
    </ligand>
</feature>
<feature type="binding site" evidence="8">
    <location>
        <position position="60"/>
    </location>
    <ligand>
        <name>substrate</name>
    </ligand>
</feature>
<keyword evidence="4 8" id="KW-0808">Transferase</keyword>
<dbReference type="InterPro" id="IPR001057">
    <property type="entry name" value="Glu/AcGlu_kinase"/>
</dbReference>
<protein>
    <recommendedName>
        <fullName evidence="8">Glutamate 5-kinase</fullName>
        <ecNumber evidence="8">2.7.2.11</ecNumber>
    </recommendedName>
    <alternativeName>
        <fullName evidence="8">Gamma-glutamyl kinase</fullName>
        <shortName evidence="8">GK</shortName>
    </alternativeName>
</protein>
<feature type="binding site" evidence="8">
    <location>
        <position position="20"/>
    </location>
    <ligand>
        <name>ATP</name>
        <dbReference type="ChEBI" id="CHEBI:30616"/>
    </ligand>
</feature>
<feature type="binding site" evidence="8">
    <location>
        <position position="159"/>
    </location>
    <ligand>
        <name>substrate</name>
    </ligand>
</feature>
<dbReference type="PRINTS" id="PR00474">
    <property type="entry name" value="GLU5KINASE"/>
</dbReference>
<comment type="subcellular location">
    <subcellularLocation>
        <location evidence="8">Cytoplasm</location>
    </subcellularLocation>
</comment>
<dbReference type="UniPathway" id="UPA00098">
    <property type="reaction ID" value="UER00359"/>
</dbReference>
<keyword evidence="3 8" id="KW-0641">Proline biosynthesis</keyword>
<evidence type="ECO:0000259" key="9">
    <source>
        <dbReference type="SMART" id="SM00359"/>
    </source>
</evidence>
<evidence type="ECO:0000256" key="1">
    <source>
        <dbReference type="ARBA" id="ARBA00022490"/>
    </source>
</evidence>
<evidence type="ECO:0000313" key="10">
    <source>
        <dbReference type="EMBL" id="SLM96379.1"/>
    </source>
</evidence>
<dbReference type="SUPFAM" id="SSF53633">
    <property type="entry name" value="Carbamate kinase-like"/>
    <property type="match status" value="1"/>
</dbReference>
<feature type="binding site" evidence="8">
    <location>
        <position position="147"/>
    </location>
    <ligand>
        <name>substrate</name>
    </ligand>
</feature>
<dbReference type="EC" id="2.7.2.11" evidence="8"/>
<evidence type="ECO:0000256" key="6">
    <source>
        <dbReference type="ARBA" id="ARBA00022777"/>
    </source>
</evidence>
<dbReference type="PIRSF" id="PIRSF000729">
    <property type="entry name" value="GK"/>
    <property type="match status" value="1"/>
</dbReference>
<dbReference type="GO" id="GO:0055129">
    <property type="term" value="P:L-proline biosynthetic process"/>
    <property type="evidence" value="ECO:0007669"/>
    <property type="project" value="UniProtKB-UniRule"/>
</dbReference>
<evidence type="ECO:0000256" key="4">
    <source>
        <dbReference type="ARBA" id="ARBA00022679"/>
    </source>
</evidence>
<name>A0A1X6XB64_9MICO</name>
<dbReference type="Gene3D" id="3.40.1160.10">
    <property type="entry name" value="Acetylglutamate kinase-like"/>
    <property type="match status" value="1"/>
</dbReference>
<evidence type="ECO:0000256" key="7">
    <source>
        <dbReference type="ARBA" id="ARBA00022840"/>
    </source>
</evidence>
<dbReference type="Pfam" id="PF00696">
    <property type="entry name" value="AA_kinase"/>
    <property type="match status" value="1"/>
</dbReference>
<dbReference type="FunFam" id="3.40.1160.10:FF:000006">
    <property type="entry name" value="Glutamate 5-kinase"/>
    <property type="match status" value="1"/>
</dbReference>
<accession>A0A1X6XB64</accession>
<reference evidence="11" key="1">
    <citation type="submission" date="2017-02" db="EMBL/GenBank/DDBJ databases">
        <authorList>
            <person name="Dridi B."/>
        </authorList>
    </citation>
    <scope>NUCLEOTIDE SEQUENCE [LARGE SCALE GENOMIC DNA]</scope>
    <source>
        <strain evidence="11">B Co 03.10</strain>
    </source>
</reference>
<dbReference type="GO" id="GO:0004349">
    <property type="term" value="F:glutamate 5-kinase activity"/>
    <property type="evidence" value="ECO:0007669"/>
    <property type="project" value="UniProtKB-UniRule"/>
</dbReference>
<keyword evidence="7 8" id="KW-0067">ATP-binding</keyword>
<evidence type="ECO:0000256" key="8">
    <source>
        <dbReference type="HAMAP-Rule" id="MF_00456"/>
    </source>
</evidence>
<dbReference type="Proteomes" id="UP000196581">
    <property type="component" value="Unassembled WGS sequence"/>
</dbReference>
<dbReference type="InterPro" id="IPR005715">
    <property type="entry name" value="Glu_5kinase/COase_Synthase"/>
</dbReference>
<comment type="pathway">
    <text evidence="8">Amino-acid biosynthesis; L-proline biosynthesis; L-glutamate 5-semialdehyde from L-glutamate: step 1/2.</text>
</comment>
<evidence type="ECO:0000256" key="2">
    <source>
        <dbReference type="ARBA" id="ARBA00022605"/>
    </source>
</evidence>
<dbReference type="InterPro" id="IPR011529">
    <property type="entry name" value="Glu_5kinase"/>
</dbReference>
<dbReference type="Pfam" id="PF01472">
    <property type="entry name" value="PUA"/>
    <property type="match status" value="1"/>
</dbReference>
<evidence type="ECO:0000256" key="5">
    <source>
        <dbReference type="ARBA" id="ARBA00022741"/>
    </source>
</evidence>
<dbReference type="PROSITE" id="PS00902">
    <property type="entry name" value="GLUTAMATE_5_KINASE"/>
    <property type="match status" value="1"/>
</dbReference>
<dbReference type="PROSITE" id="PS50890">
    <property type="entry name" value="PUA"/>
    <property type="match status" value="1"/>
</dbReference>
<dbReference type="InterPro" id="IPR001048">
    <property type="entry name" value="Asp/Glu/Uridylate_kinase"/>
</dbReference>
<dbReference type="PANTHER" id="PTHR43654">
    <property type="entry name" value="GLUTAMATE 5-KINASE"/>
    <property type="match status" value="1"/>
</dbReference>
<organism evidence="10 11">
    <name type="scientific">Brevibacterium yomogidense</name>
    <dbReference type="NCBI Taxonomy" id="946573"/>
    <lineage>
        <taxon>Bacteria</taxon>
        <taxon>Bacillati</taxon>
        <taxon>Actinomycetota</taxon>
        <taxon>Actinomycetes</taxon>
        <taxon>Micrococcales</taxon>
        <taxon>Brevibacteriaceae</taxon>
        <taxon>Brevibacterium</taxon>
    </lineage>
</organism>